<comment type="caution">
    <text evidence="1">The sequence shown here is derived from an EMBL/GenBank/DDBJ whole genome shotgun (WGS) entry which is preliminary data.</text>
</comment>
<sequence>MEEISVDLPEMAPYTRHVFICSGPFCDPDGKANRLYAQLARKLGDLGEYDNPLRVKRGTSPCLGVCHSGPVLVVYPEGIWYCQVDEALLDRIVEEHLRNGKPVEEAIYHRLTDNAHSSDVR</sequence>
<name>A0A6B1D9J1_9CHLR</name>
<protein>
    <submittedName>
        <fullName evidence="1">(2Fe-2S) ferredoxin domain-containing protein</fullName>
    </submittedName>
</protein>
<reference evidence="1" key="1">
    <citation type="submission" date="2019-09" db="EMBL/GenBank/DDBJ databases">
        <title>Characterisation of the sponge microbiome using genome-centric metagenomics.</title>
        <authorList>
            <person name="Engelberts J.P."/>
            <person name="Robbins S.J."/>
            <person name="De Goeij J.M."/>
            <person name="Aranda M."/>
            <person name="Bell S.C."/>
            <person name="Webster N.S."/>
        </authorList>
    </citation>
    <scope>NUCLEOTIDE SEQUENCE</scope>
    <source>
        <strain evidence="1">SB0661_bin_32</strain>
    </source>
</reference>
<proteinExistence type="predicted"/>
<dbReference type="SUPFAM" id="SSF52833">
    <property type="entry name" value="Thioredoxin-like"/>
    <property type="match status" value="1"/>
</dbReference>
<dbReference type="InterPro" id="IPR036249">
    <property type="entry name" value="Thioredoxin-like_sf"/>
</dbReference>
<accession>A0A6B1D9J1</accession>
<organism evidence="1">
    <name type="scientific">Caldilineaceae bacterium SB0661_bin_32</name>
    <dbReference type="NCBI Taxonomy" id="2605255"/>
    <lineage>
        <taxon>Bacteria</taxon>
        <taxon>Bacillati</taxon>
        <taxon>Chloroflexota</taxon>
        <taxon>Caldilineae</taxon>
        <taxon>Caldilineales</taxon>
        <taxon>Caldilineaceae</taxon>
    </lineage>
</organism>
<dbReference type="EMBL" id="VXMH01000071">
    <property type="protein sequence ID" value="MYC95975.1"/>
    <property type="molecule type" value="Genomic_DNA"/>
</dbReference>
<gene>
    <name evidence="1" type="ORF">F4X14_13525</name>
</gene>
<evidence type="ECO:0000313" key="1">
    <source>
        <dbReference type="EMBL" id="MYC95975.1"/>
    </source>
</evidence>
<dbReference type="CDD" id="cd02980">
    <property type="entry name" value="TRX_Fd_family"/>
    <property type="match status" value="1"/>
</dbReference>
<dbReference type="Gene3D" id="3.40.30.10">
    <property type="entry name" value="Glutaredoxin"/>
    <property type="match status" value="1"/>
</dbReference>
<dbReference type="AlphaFoldDB" id="A0A6B1D9J1"/>